<evidence type="ECO:0000313" key="2">
    <source>
        <dbReference type="Proteomes" id="UP001153954"/>
    </source>
</evidence>
<reference evidence="1" key="1">
    <citation type="submission" date="2022-03" db="EMBL/GenBank/DDBJ databases">
        <authorList>
            <person name="Tunstrom K."/>
        </authorList>
    </citation>
    <scope>NUCLEOTIDE SEQUENCE</scope>
</reference>
<dbReference type="Proteomes" id="UP001153954">
    <property type="component" value="Unassembled WGS sequence"/>
</dbReference>
<accession>A0AAU9U0B0</accession>
<dbReference type="AlphaFoldDB" id="A0AAU9U0B0"/>
<organism evidence="1 2">
    <name type="scientific">Euphydryas editha</name>
    <name type="common">Edith's checkerspot</name>
    <dbReference type="NCBI Taxonomy" id="104508"/>
    <lineage>
        <taxon>Eukaryota</taxon>
        <taxon>Metazoa</taxon>
        <taxon>Ecdysozoa</taxon>
        <taxon>Arthropoda</taxon>
        <taxon>Hexapoda</taxon>
        <taxon>Insecta</taxon>
        <taxon>Pterygota</taxon>
        <taxon>Neoptera</taxon>
        <taxon>Endopterygota</taxon>
        <taxon>Lepidoptera</taxon>
        <taxon>Glossata</taxon>
        <taxon>Ditrysia</taxon>
        <taxon>Papilionoidea</taxon>
        <taxon>Nymphalidae</taxon>
        <taxon>Nymphalinae</taxon>
        <taxon>Euphydryas</taxon>
    </lineage>
</organism>
<sequence>MFYRKCFKTLLYIVKFFLIWCVFVKDVKTFNLFKGNLPDPLTLSRAFNTFVGPIIKSFPAAKPIFRTIKKTAVDAIIRQKVAKLRPFLQDDDVKNLEENIFLEDKDDTTIIEFLPKTEEKNKLNKDDVLKTNIKKFKKIRENINKALMNESVSDKTKNLVIETLDDLIKKLVGSQCKWKRNLRAEGYEEPAIIANRWNRGLHTVKTIISSVLKNDSSVLRRNNDVPKFLDNLQILFRSISKDVDMISKKYRIQCEFVPKNRLYSVNSAENEVNALRNSWNKPDDEDNQCQNIVICSNELTEFMRNFYISLNDTSVSVIRNYGEMYARDVISDDENESNVLITLLNNVSVNIEGSVKNIFIKETIDLQLDKDKNIDSNINALSNYVKNTIEYAKASMKRTLKAELVVMSEKIQVVVYDDIKVNIDVDLSNLEREIITKICNVFRLCNGRYDSRRLFSNNTNKNNLFVQVELTLDDNMIDIKNLRRVTNMKNGKNKKNSAFNKVNEFINVTRTTHVYDNVT</sequence>
<proteinExistence type="predicted"/>
<name>A0AAU9U0B0_EUPED</name>
<evidence type="ECO:0000313" key="1">
    <source>
        <dbReference type="EMBL" id="CAH2092653.1"/>
    </source>
</evidence>
<gene>
    <name evidence="1" type="ORF">EEDITHA_LOCUS8392</name>
</gene>
<comment type="caution">
    <text evidence="1">The sequence shown here is derived from an EMBL/GenBank/DDBJ whole genome shotgun (WGS) entry which is preliminary data.</text>
</comment>
<dbReference type="EMBL" id="CAKOGL010000012">
    <property type="protein sequence ID" value="CAH2092653.1"/>
    <property type="molecule type" value="Genomic_DNA"/>
</dbReference>
<protein>
    <submittedName>
        <fullName evidence="1">Uncharacterized protein</fullName>
    </submittedName>
</protein>
<keyword evidence="2" id="KW-1185">Reference proteome</keyword>